<keyword evidence="12" id="KW-1185">Reference proteome</keyword>
<comment type="caution">
    <text evidence="11">The sequence shown here is derived from an EMBL/GenBank/DDBJ whole genome shotgun (WGS) entry which is preliminary data.</text>
</comment>
<protein>
    <recommendedName>
        <fullName evidence="9">Sulfate transport system permease protein CysT</fullName>
    </recommendedName>
</protein>
<dbReference type="PANTHER" id="PTHR30406:SF10">
    <property type="entry name" value="SULFATE TRANSPORT SYSTEM PERMEASE PROTEIN CYST"/>
    <property type="match status" value="1"/>
</dbReference>
<evidence type="ECO:0000256" key="2">
    <source>
        <dbReference type="ARBA" id="ARBA00011779"/>
    </source>
</evidence>
<keyword evidence="3 9" id="KW-0813">Transport</keyword>
<dbReference type="CDD" id="cd06261">
    <property type="entry name" value="TM_PBP2"/>
    <property type="match status" value="1"/>
</dbReference>
<comment type="function">
    <text evidence="9">Part of the ABC transporter complex (TC 3.A.1.6.1) involved in sulfate/thiosulfate import.</text>
</comment>
<dbReference type="InterPro" id="IPR005667">
    <property type="entry name" value="Sulph_transpt2"/>
</dbReference>
<feature type="transmembrane region" description="Helical" evidence="9">
    <location>
        <begin position="21"/>
        <end position="43"/>
    </location>
</feature>
<feature type="transmembrane region" description="Helical" evidence="9">
    <location>
        <begin position="63"/>
        <end position="92"/>
    </location>
</feature>
<dbReference type="NCBIfam" id="TIGR02139">
    <property type="entry name" value="permease_CysT"/>
    <property type="match status" value="1"/>
</dbReference>
<dbReference type="InterPro" id="IPR035906">
    <property type="entry name" value="MetI-like_sf"/>
</dbReference>
<reference evidence="12" key="1">
    <citation type="journal article" date="2019" name="Int. J. Syst. Evol. Microbiol.">
        <title>The Global Catalogue of Microorganisms (GCM) 10K type strain sequencing project: providing services to taxonomists for standard genome sequencing and annotation.</title>
        <authorList>
            <consortium name="The Broad Institute Genomics Platform"/>
            <consortium name="The Broad Institute Genome Sequencing Center for Infectious Disease"/>
            <person name="Wu L."/>
            <person name="Ma J."/>
        </authorList>
    </citation>
    <scope>NUCLEOTIDE SEQUENCE [LARGE SCALE GENOMIC DNA]</scope>
    <source>
        <strain evidence="12">KCTC 52239</strain>
    </source>
</reference>
<dbReference type="EMBL" id="JBHRTE010000070">
    <property type="protein sequence ID" value="MFC3169535.1"/>
    <property type="molecule type" value="Genomic_DNA"/>
</dbReference>
<name>A0ABV7IK51_9RHOB</name>
<dbReference type="RefSeq" id="WP_207468034.1">
    <property type="nucleotide sequence ID" value="NZ_JAFNAW010000018.1"/>
</dbReference>
<comment type="subunit">
    <text evidence="2">The complex is composed of two ATP-binding proteins (CysA), two transmembrane proteins (CysT and CysW) and a solute-binding protein (CysP).</text>
</comment>
<keyword evidence="6 9" id="KW-0764">Sulfate transport</keyword>
<evidence type="ECO:0000256" key="7">
    <source>
        <dbReference type="ARBA" id="ARBA00023136"/>
    </source>
</evidence>
<evidence type="ECO:0000313" key="12">
    <source>
        <dbReference type="Proteomes" id="UP001595557"/>
    </source>
</evidence>
<dbReference type="Proteomes" id="UP001595557">
    <property type="component" value="Unassembled WGS sequence"/>
</dbReference>
<organism evidence="11 12">
    <name type="scientific">Paracoccus fontiphilus</name>
    <dbReference type="NCBI Taxonomy" id="1815556"/>
    <lineage>
        <taxon>Bacteria</taxon>
        <taxon>Pseudomonadati</taxon>
        <taxon>Pseudomonadota</taxon>
        <taxon>Alphaproteobacteria</taxon>
        <taxon>Rhodobacterales</taxon>
        <taxon>Paracoccaceae</taxon>
        <taxon>Paracoccus</taxon>
    </lineage>
</organism>
<dbReference type="Pfam" id="PF00528">
    <property type="entry name" value="BPD_transp_1"/>
    <property type="match status" value="1"/>
</dbReference>
<evidence type="ECO:0000256" key="4">
    <source>
        <dbReference type="ARBA" id="ARBA00022692"/>
    </source>
</evidence>
<evidence type="ECO:0000259" key="10">
    <source>
        <dbReference type="PROSITE" id="PS50928"/>
    </source>
</evidence>
<feature type="transmembrane region" description="Helical" evidence="9">
    <location>
        <begin position="190"/>
        <end position="212"/>
    </location>
</feature>
<dbReference type="InterPro" id="IPR000515">
    <property type="entry name" value="MetI-like"/>
</dbReference>
<feature type="transmembrane region" description="Helical" evidence="9">
    <location>
        <begin position="251"/>
        <end position="272"/>
    </location>
</feature>
<proteinExistence type="inferred from homology"/>
<evidence type="ECO:0000313" key="11">
    <source>
        <dbReference type="EMBL" id="MFC3169535.1"/>
    </source>
</evidence>
<evidence type="ECO:0000256" key="8">
    <source>
        <dbReference type="ARBA" id="ARBA00025323"/>
    </source>
</evidence>
<dbReference type="PROSITE" id="PS50928">
    <property type="entry name" value="ABC_TM1"/>
    <property type="match status" value="1"/>
</dbReference>
<comment type="similarity">
    <text evidence="9">Belongs to the binding-protein-dependent transport system permease family. CysTW subfamily.</text>
</comment>
<keyword evidence="7 9" id="KW-0472">Membrane</keyword>
<keyword evidence="5 9" id="KW-1133">Transmembrane helix</keyword>
<evidence type="ECO:0000256" key="6">
    <source>
        <dbReference type="ARBA" id="ARBA00023032"/>
    </source>
</evidence>
<sequence>MAAITAAQAGRQRRVLPGFGLTMGLTLTYVGIIVLLPVIALVLKGAEIGPVRFWAIVTAPRTLAALQLTITAAALAAAFNAAYGLLMAWVLVRYRFPGRRLLDAMMDIPFALPTAVAGLSLTALFSENGWYGQFLAPAGFPVVYTIWGVAIAMSFTSIPFVVRTVQPILEDMDRSQEEAARTLGATPLQIFVRVIFPAILPSFLVGTTIAFARSLGEFGAVIFIAGNLPMKTEIASLLAVIRLEEYDYNGAAAIALTLVAIAMVLLVLSNWLQSRLTRRRVPA</sequence>
<gene>
    <name evidence="11" type="primary">cysT</name>
    <name evidence="11" type="ORF">ACFOD7_15900</name>
</gene>
<evidence type="ECO:0000256" key="5">
    <source>
        <dbReference type="ARBA" id="ARBA00022989"/>
    </source>
</evidence>
<feature type="transmembrane region" description="Helical" evidence="9">
    <location>
        <begin position="104"/>
        <end position="125"/>
    </location>
</feature>
<dbReference type="NCBIfam" id="TIGR00969">
    <property type="entry name" value="3a0106s02"/>
    <property type="match status" value="1"/>
</dbReference>
<evidence type="ECO:0000256" key="3">
    <source>
        <dbReference type="ARBA" id="ARBA00022448"/>
    </source>
</evidence>
<keyword evidence="4 9" id="KW-0812">Transmembrane</keyword>
<dbReference type="SUPFAM" id="SSF161098">
    <property type="entry name" value="MetI-like"/>
    <property type="match status" value="1"/>
</dbReference>
<comment type="subcellular location">
    <subcellularLocation>
        <location evidence="1">Cell membrane</location>
        <topology evidence="1">Multi-pass membrane protein</topology>
    </subcellularLocation>
</comment>
<comment type="function">
    <text evidence="8">Part of the ABC transporter complex CysAWTP (TC 3.A.1.6.1) involved in sulfate/thiosulfate import. Probably responsible for the translocation of the substrate across the membrane.</text>
</comment>
<feature type="transmembrane region" description="Helical" evidence="9">
    <location>
        <begin position="145"/>
        <end position="169"/>
    </location>
</feature>
<accession>A0ABV7IK51</accession>
<feature type="domain" description="ABC transmembrane type-1" evidence="10">
    <location>
        <begin position="66"/>
        <end position="269"/>
    </location>
</feature>
<dbReference type="PANTHER" id="PTHR30406">
    <property type="entry name" value="SULFATE TRANSPORT SYSTEM PERMEASE PROTEIN"/>
    <property type="match status" value="1"/>
</dbReference>
<dbReference type="InterPro" id="IPR011865">
    <property type="entry name" value="CysT_permease"/>
</dbReference>
<evidence type="ECO:0000256" key="1">
    <source>
        <dbReference type="ARBA" id="ARBA00004651"/>
    </source>
</evidence>
<comment type="caution">
    <text evidence="9">Lacks conserved residue(s) required for the propagation of feature annotation.</text>
</comment>
<dbReference type="Gene3D" id="1.10.3720.10">
    <property type="entry name" value="MetI-like"/>
    <property type="match status" value="1"/>
</dbReference>
<evidence type="ECO:0000256" key="9">
    <source>
        <dbReference type="RuleBase" id="RU366001"/>
    </source>
</evidence>